<evidence type="ECO:0000313" key="4">
    <source>
        <dbReference type="Proteomes" id="UP001187192"/>
    </source>
</evidence>
<feature type="chain" id="PRO_5041718069" description="Endonuclease/exonuclease/phosphatase domain-containing protein" evidence="2">
    <location>
        <begin position="17"/>
        <end position="366"/>
    </location>
</feature>
<name>A0AA87ZRT8_FICCA</name>
<keyword evidence="4" id="KW-1185">Reference proteome</keyword>
<dbReference type="InterPro" id="IPR036691">
    <property type="entry name" value="Endo/exonu/phosph_ase_sf"/>
</dbReference>
<gene>
    <name evidence="3" type="ORF">TIFTF001_006730</name>
</gene>
<dbReference type="AlphaFoldDB" id="A0AA87ZRT8"/>
<protein>
    <recommendedName>
        <fullName evidence="5">Endonuclease/exonuclease/phosphatase domain-containing protein</fullName>
    </recommendedName>
</protein>
<evidence type="ECO:0000256" key="1">
    <source>
        <dbReference type="SAM" id="MobiDB-lite"/>
    </source>
</evidence>
<evidence type="ECO:0008006" key="5">
    <source>
        <dbReference type="Google" id="ProtNLM"/>
    </source>
</evidence>
<dbReference type="SUPFAM" id="SSF56219">
    <property type="entry name" value="DNase I-like"/>
    <property type="match status" value="1"/>
</dbReference>
<accession>A0AA87ZRT8</accession>
<dbReference type="Gene3D" id="3.60.10.10">
    <property type="entry name" value="Endonuclease/exonuclease/phosphatase"/>
    <property type="match status" value="1"/>
</dbReference>
<feature type="signal peptide" evidence="2">
    <location>
        <begin position="1"/>
        <end position="16"/>
    </location>
</feature>
<dbReference type="PANTHER" id="PTHR33710">
    <property type="entry name" value="BNAC02G09200D PROTEIN"/>
    <property type="match status" value="1"/>
</dbReference>
<evidence type="ECO:0000256" key="2">
    <source>
        <dbReference type="SAM" id="SignalP"/>
    </source>
</evidence>
<reference evidence="3" key="1">
    <citation type="submission" date="2023-07" db="EMBL/GenBank/DDBJ databases">
        <title>draft genome sequence of fig (Ficus carica).</title>
        <authorList>
            <person name="Takahashi T."/>
            <person name="Nishimura K."/>
        </authorList>
    </citation>
    <scope>NUCLEOTIDE SEQUENCE</scope>
</reference>
<sequence length="366" mass="42466">MRGLSLLLVRVVLVTMEEMLGHLSSFSIMEEEAKVIGISDEVMEKDRREKEQDRMKVLVMEPWTFNKSLLILKSMNGVIWEIGEKIRKWIGKFIDVVTDKNGHCPGIYMRLRVQIDVSKPLRLECVDAKVRNMKAYDQLLYSPKLRANTRSLGPGKVGCDRRDGSGGRREHSRDPNLSALDFLRSSIGIHIFSKVRAKDRDPRFKQISNPRDLHLHATTNEVTLGRLTKKKKTWRQARELLKRLRTNPEVPWICGGDFNKILTPTEAEGGGDCSLNDMLLFRETLDWYDLVDMDYVGPKLTWDNWRIGSANIQVRLDRFVANTCWRLKFRRAKVAVLDFWGSDHRALLLQLVPNKKNDNKRRYGDF</sequence>
<dbReference type="Proteomes" id="UP001187192">
    <property type="component" value="Unassembled WGS sequence"/>
</dbReference>
<dbReference type="PANTHER" id="PTHR33710:SF71">
    <property type="entry name" value="ENDONUCLEASE_EXONUCLEASE_PHOSPHATASE DOMAIN-CONTAINING PROTEIN"/>
    <property type="match status" value="1"/>
</dbReference>
<proteinExistence type="predicted"/>
<keyword evidence="2" id="KW-0732">Signal</keyword>
<feature type="region of interest" description="Disordered" evidence="1">
    <location>
        <begin position="152"/>
        <end position="173"/>
    </location>
</feature>
<feature type="compositionally biased region" description="Basic and acidic residues" evidence="1">
    <location>
        <begin position="158"/>
        <end position="173"/>
    </location>
</feature>
<organism evidence="3 4">
    <name type="scientific">Ficus carica</name>
    <name type="common">Common fig</name>
    <dbReference type="NCBI Taxonomy" id="3494"/>
    <lineage>
        <taxon>Eukaryota</taxon>
        <taxon>Viridiplantae</taxon>
        <taxon>Streptophyta</taxon>
        <taxon>Embryophyta</taxon>
        <taxon>Tracheophyta</taxon>
        <taxon>Spermatophyta</taxon>
        <taxon>Magnoliopsida</taxon>
        <taxon>eudicotyledons</taxon>
        <taxon>Gunneridae</taxon>
        <taxon>Pentapetalae</taxon>
        <taxon>rosids</taxon>
        <taxon>fabids</taxon>
        <taxon>Rosales</taxon>
        <taxon>Moraceae</taxon>
        <taxon>Ficeae</taxon>
        <taxon>Ficus</taxon>
    </lineage>
</organism>
<evidence type="ECO:0000313" key="3">
    <source>
        <dbReference type="EMBL" id="GMN37350.1"/>
    </source>
</evidence>
<comment type="caution">
    <text evidence="3">The sequence shown here is derived from an EMBL/GenBank/DDBJ whole genome shotgun (WGS) entry which is preliminary data.</text>
</comment>
<dbReference type="EMBL" id="BTGU01000007">
    <property type="protein sequence ID" value="GMN37350.1"/>
    <property type="molecule type" value="Genomic_DNA"/>
</dbReference>